<evidence type="ECO:0000313" key="2">
    <source>
        <dbReference type="Proteomes" id="UP000184047"/>
    </source>
</evidence>
<reference evidence="2" key="1">
    <citation type="submission" date="2016-11" db="EMBL/GenBank/DDBJ databases">
        <authorList>
            <person name="Varghese N."/>
            <person name="Submissions S."/>
        </authorList>
    </citation>
    <scope>NUCLEOTIDE SEQUENCE [LARGE SCALE GENOMIC DNA]</scope>
    <source>
        <strain evidence="2">DSM 19055</strain>
    </source>
</reference>
<organism evidence="1 2">
    <name type="scientific">Chryseobacterium oranimense</name>
    <dbReference type="NCBI Taxonomy" id="421058"/>
    <lineage>
        <taxon>Bacteria</taxon>
        <taxon>Pseudomonadati</taxon>
        <taxon>Bacteroidota</taxon>
        <taxon>Flavobacteriia</taxon>
        <taxon>Flavobacteriales</taxon>
        <taxon>Weeksellaceae</taxon>
        <taxon>Chryseobacterium group</taxon>
        <taxon>Chryseobacterium</taxon>
    </lineage>
</organism>
<gene>
    <name evidence="1" type="ORF">SAMN05421866_1504</name>
</gene>
<proteinExistence type="predicted"/>
<keyword evidence="2" id="KW-1185">Reference proteome</keyword>
<evidence type="ECO:0000313" key="1">
    <source>
        <dbReference type="EMBL" id="SHG90738.1"/>
    </source>
</evidence>
<sequence>MCVFFYVVYKYIPELYINEKKFYFIACEPCQFKALVIKRLTNPVHTLYIPYFKLVNKLFPVFLTCKGLE</sequence>
<dbReference type="EMBL" id="FQWT01000002">
    <property type="protein sequence ID" value="SHG90738.1"/>
    <property type="molecule type" value="Genomic_DNA"/>
</dbReference>
<dbReference type="Proteomes" id="UP000184047">
    <property type="component" value="Unassembled WGS sequence"/>
</dbReference>
<name>A0A1M5NMK4_9FLAO</name>
<dbReference type="AlphaFoldDB" id="A0A1M5NMK4"/>
<protein>
    <submittedName>
        <fullName evidence="1">Uncharacterized protein</fullName>
    </submittedName>
</protein>
<accession>A0A1M5NMK4</accession>